<keyword evidence="7" id="KW-1185">Reference proteome</keyword>
<dbReference type="PROSITE" id="PS50294">
    <property type="entry name" value="WD_REPEATS_REGION"/>
    <property type="match status" value="2"/>
</dbReference>
<dbReference type="InterPro" id="IPR020472">
    <property type="entry name" value="WD40_PAC1"/>
</dbReference>
<name>A0A316ZL90_9BASI</name>
<keyword evidence="1" id="KW-0597">Phosphoprotein</keyword>
<dbReference type="InterPro" id="IPR019775">
    <property type="entry name" value="WD40_repeat_CS"/>
</dbReference>
<accession>A0A316ZL90</accession>
<reference evidence="6 7" key="1">
    <citation type="journal article" date="2018" name="Mol. Biol. Evol.">
        <title>Broad Genomic Sampling Reveals a Smut Pathogenic Ancestry of the Fungal Clade Ustilaginomycotina.</title>
        <authorList>
            <person name="Kijpornyongpan T."/>
            <person name="Mondo S.J."/>
            <person name="Barry K."/>
            <person name="Sandor L."/>
            <person name="Lee J."/>
            <person name="Lipzen A."/>
            <person name="Pangilinan J."/>
            <person name="LaButti K."/>
            <person name="Hainaut M."/>
            <person name="Henrissat B."/>
            <person name="Grigoriev I.V."/>
            <person name="Spatafora J.W."/>
            <person name="Aime M.C."/>
        </authorList>
    </citation>
    <scope>NUCLEOTIDE SEQUENCE [LARGE SCALE GENOMIC DNA]</scope>
    <source>
        <strain evidence="6 7">MCA 4186</strain>
    </source>
</reference>
<evidence type="ECO:0000256" key="3">
    <source>
        <dbReference type="ARBA" id="ARBA00022737"/>
    </source>
</evidence>
<dbReference type="SUPFAM" id="SSF63829">
    <property type="entry name" value="Calcium-dependent phosphotriesterase"/>
    <property type="match status" value="1"/>
</dbReference>
<dbReference type="EMBL" id="KZ819283">
    <property type="protein sequence ID" value="PWO01166.1"/>
    <property type="molecule type" value="Genomic_DNA"/>
</dbReference>
<evidence type="ECO:0000313" key="7">
    <source>
        <dbReference type="Proteomes" id="UP000245946"/>
    </source>
</evidence>
<gene>
    <name evidence="6" type="ORF">FA09DRAFT_303273</name>
</gene>
<feature type="compositionally biased region" description="Acidic residues" evidence="5">
    <location>
        <begin position="560"/>
        <end position="584"/>
    </location>
</feature>
<dbReference type="InterPro" id="IPR015943">
    <property type="entry name" value="WD40/YVTN_repeat-like_dom_sf"/>
</dbReference>
<dbReference type="OrthoDB" id="270624at2759"/>
<feature type="compositionally biased region" description="Low complexity" evidence="5">
    <location>
        <begin position="70"/>
        <end position="88"/>
    </location>
</feature>
<keyword evidence="2 4" id="KW-0853">WD repeat</keyword>
<evidence type="ECO:0000256" key="2">
    <source>
        <dbReference type="ARBA" id="ARBA00022574"/>
    </source>
</evidence>
<dbReference type="PANTHER" id="PTHR14091:SF0">
    <property type="entry name" value="PERIODIC TRYPTOPHAN PROTEIN 1 HOMOLOG"/>
    <property type="match status" value="1"/>
</dbReference>
<dbReference type="STRING" id="58919.A0A316ZL90"/>
<dbReference type="SMART" id="SM00320">
    <property type="entry name" value="WD40"/>
    <property type="match status" value="5"/>
</dbReference>
<dbReference type="Proteomes" id="UP000245946">
    <property type="component" value="Unassembled WGS sequence"/>
</dbReference>
<dbReference type="PRINTS" id="PR00320">
    <property type="entry name" value="GPROTEINBRPT"/>
</dbReference>
<sequence>MISAAAWIARGKARQHPAKYAVDDAELARVAALANLQFDDAKATLHAAQMQMAGDGPEGDWRDDDDESGSEAGDAGMDDAPAVAAAKPDSNDPDDLSRYNLDTYDDEPVASTTGPFSNIKGLQYYRNNDEDPYITLKDDNADEEEERQELEVLPSDNLIVCAKTEDDVSLLECYVYASGDSNLYVHHDLMLPSFPLALEWLDYAPAGGPAAAADQNSAQKHGNYIAVGTMDPEIEVWSMDTVEGLYPDAILGSRERTKDLGTQMSGTGKKKRRIPKKRVANADYHVDAVLGLSWNRTARNLLASASADCTVKLWDLSRAPTGDGEGTYALRSFDKIHTDKVQSVAWNTSGANGGQPSVLLSGSYDKTMRVFDTRSPDVGVVARVAADVEAVRWNPWREHNFMASFEDGLVQSFDARMLSSAASPPAVTSTLFTLSAHTGACTSLDISPHIPGCIVTGGDDRTVKLWSIAEEGEAQKPKSISMVASRDLDAGKIFSATFSPNDALTLAVAGSNGTLRIWDALSNVGVRKTFGDRLRAMPAELAPSLDAETRGDGVVMLADEGSEASDDDDEPLPADAEGDVAMEE</sequence>
<organism evidence="6 7">
    <name type="scientific">Tilletiopsis washingtonensis</name>
    <dbReference type="NCBI Taxonomy" id="58919"/>
    <lineage>
        <taxon>Eukaryota</taxon>
        <taxon>Fungi</taxon>
        <taxon>Dikarya</taxon>
        <taxon>Basidiomycota</taxon>
        <taxon>Ustilaginomycotina</taxon>
        <taxon>Exobasidiomycetes</taxon>
        <taxon>Entylomatales</taxon>
        <taxon>Entylomatales incertae sedis</taxon>
        <taxon>Tilletiopsis</taxon>
    </lineage>
</organism>
<dbReference type="PROSITE" id="PS00678">
    <property type="entry name" value="WD_REPEATS_1"/>
    <property type="match status" value="1"/>
</dbReference>
<evidence type="ECO:0000256" key="1">
    <source>
        <dbReference type="ARBA" id="ARBA00022553"/>
    </source>
</evidence>
<dbReference type="InterPro" id="IPR044285">
    <property type="entry name" value="PWP1"/>
</dbReference>
<proteinExistence type="predicted"/>
<evidence type="ECO:0000256" key="4">
    <source>
        <dbReference type="PROSITE-ProRule" id="PRU00221"/>
    </source>
</evidence>
<feature type="repeat" description="WD" evidence="4">
    <location>
        <begin position="434"/>
        <end position="476"/>
    </location>
</feature>
<keyword evidence="3" id="KW-0677">Repeat</keyword>
<dbReference type="GO" id="GO:0005634">
    <property type="term" value="C:nucleus"/>
    <property type="evidence" value="ECO:0007669"/>
    <property type="project" value="TreeGrafter"/>
</dbReference>
<protein>
    <submittedName>
        <fullName evidence="6">WD40 repeat-like protein</fullName>
    </submittedName>
</protein>
<dbReference type="SUPFAM" id="SSF50978">
    <property type="entry name" value="WD40 repeat-like"/>
    <property type="match status" value="1"/>
</dbReference>
<feature type="compositionally biased region" description="Acidic residues" evidence="5">
    <location>
        <begin position="57"/>
        <end position="69"/>
    </location>
</feature>
<feature type="region of interest" description="Disordered" evidence="5">
    <location>
        <begin position="545"/>
        <end position="584"/>
    </location>
</feature>
<dbReference type="Gene3D" id="2.130.10.10">
    <property type="entry name" value="YVTN repeat-like/Quinoprotein amine dehydrogenase"/>
    <property type="match status" value="1"/>
</dbReference>
<dbReference type="GO" id="GO:0006364">
    <property type="term" value="P:rRNA processing"/>
    <property type="evidence" value="ECO:0007669"/>
    <property type="project" value="InterPro"/>
</dbReference>
<feature type="repeat" description="WD" evidence="4">
    <location>
        <begin position="282"/>
        <end position="317"/>
    </location>
</feature>
<evidence type="ECO:0000313" key="6">
    <source>
        <dbReference type="EMBL" id="PWO01166.1"/>
    </source>
</evidence>
<feature type="region of interest" description="Disordered" evidence="5">
    <location>
        <begin position="51"/>
        <end position="115"/>
    </location>
</feature>
<dbReference type="InterPro" id="IPR036322">
    <property type="entry name" value="WD40_repeat_dom_sf"/>
</dbReference>
<dbReference type="GeneID" id="37267984"/>
<dbReference type="AlphaFoldDB" id="A0A316ZL90"/>
<dbReference type="PROSITE" id="PS50082">
    <property type="entry name" value="WD_REPEATS_2"/>
    <property type="match status" value="2"/>
</dbReference>
<evidence type="ECO:0000256" key="5">
    <source>
        <dbReference type="SAM" id="MobiDB-lite"/>
    </source>
</evidence>
<dbReference type="Pfam" id="PF00400">
    <property type="entry name" value="WD40"/>
    <property type="match status" value="4"/>
</dbReference>
<dbReference type="RefSeq" id="XP_025601444.1">
    <property type="nucleotide sequence ID" value="XM_025740438.1"/>
</dbReference>
<dbReference type="InterPro" id="IPR001680">
    <property type="entry name" value="WD40_rpt"/>
</dbReference>
<dbReference type="PANTHER" id="PTHR14091">
    <property type="entry name" value="PERIODIC TRYPTOPHAN PROTEIN 1"/>
    <property type="match status" value="1"/>
</dbReference>